<keyword evidence="2" id="KW-0234">DNA repair</keyword>
<dbReference type="GO" id="GO:0006281">
    <property type="term" value="P:DNA repair"/>
    <property type="evidence" value="ECO:0007669"/>
    <property type="project" value="UniProtKB-KW"/>
</dbReference>
<protein>
    <submittedName>
        <fullName evidence="4">DNA ligase B</fullName>
        <ecNumber evidence="4">6.5.1.2</ecNumber>
    </submittedName>
</protein>
<dbReference type="Pfam" id="PF01653">
    <property type="entry name" value="DNA_ligase_aden"/>
    <property type="match status" value="1"/>
</dbReference>
<keyword evidence="4" id="KW-0436">Ligase</keyword>
<feature type="domain" description="NAD-dependent DNA ligase adenylation" evidence="3">
    <location>
        <begin position="10"/>
        <end position="54"/>
    </location>
</feature>
<keyword evidence="1" id="KW-0227">DNA damage</keyword>
<keyword evidence="5" id="KW-1185">Reference proteome</keyword>
<dbReference type="InterPro" id="IPR018239">
    <property type="entry name" value="DNA_ligase_AS"/>
</dbReference>
<evidence type="ECO:0000256" key="2">
    <source>
        <dbReference type="ARBA" id="ARBA00023204"/>
    </source>
</evidence>
<organism evidence="4 5">
    <name type="scientific">Kluyvera cryocrescens</name>
    <name type="common">Kluyvera citrophila</name>
    <dbReference type="NCBI Taxonomy" id="580"/>
    <lineage>
        <taxon>Bacteria</taxon>
        <taxon>Pseudomonadati</taxon>
        <taxon>Pseudomonadota</taxon>
        <taxon>Gammaproteobacteria</taxon>
        <taxon>Enterobacterales</taxon>
        <taxon>Enterobacteriaceae</taxon>
        <taxon>Kluyvera</taxon>
    </lineage>
</organism>
<name>A0A485AMM5_KLUCR</name>
<accession>A0A485AMM5</accession>
<proteinExistence type="predicted"/>
<evidence type="ECO:0000259" key="3">
    <source>
        <dbReference type="Pfam" id="PF01653"/>
    </source>
</evidence>
<evidence type="ECO:0000256" key="1">
    <source>
        <dbReference type="ARBA" id="ARBA00022763"/>
    </source>
</evidence>
<gene>
    <name evidence="4" type="primary">ligB_2</name>
    <name evidence="4" type="ORF">NCTC12993_01894</name>
</gene>
<evidence type="ECO:0000313" key="4">
    <source>
        <dbReference type="EMBL" id="VFS61356.1"/>
    </source>
</evidence>
<sequence length="60" mass="6889">MQQWMQGKRDLWVQPKVDGVAVTLVYQHGRLQRVISRGDGVFGEDWTQKARRITAFTADG</sequence>
<dbReference type="Gene3D" id="3.30.470.30">
    <property type="entry name" value="DNA ligase/mRNA capping enzyme"/>
    <property type="match status" value="1"/>
</dbReference>
<dbReference type="GO" id="GO:0003911">
    <property type="term" value="F:DNA ligase (NAD+) activity"/>
    <property type="evidence" value="ECO:0007669"/>
    <property type="project" value="UniProtKB-EC"/>
</dbReference>
<dbReference type="InterPro" id="IPR013839">
    <property type="entry name" value="DNAligase_adenylation"/>
</dbReference>
<evidence type="ECO:0000313" key="5">
    <source>
        <dbReference type="Proteomes" id="UP000401081"/>
    </source>
</evidence>
<reference evidence="4 5" key="1">
    <citation type="submission" date="2019-03" db="EMBL/GenBank/DDBJ databases">
        <authorList>
            <consortium name="Pathogen Informatics"/>
        </authorList>
    </citation>
    <scope>NUCLEOTIDE SEQUENCE [LARGE SCALE GENOMIC DNA]</scope>
    <source>
        <strain evidence="4 5">NCTC12993</strain>
    </source>
</reference>
<dbReference type="PROSITE" id="PS01055">
    <property type="entry name" value="DNA_LIGASE_N1"/>
    <property type="match status" value="1"/>
</dbReference>
<dbReference type="EMBL" id="CAADJD010000015">
    <property type="protein sequence ID" value="VFS61356.1"/>
    <property type="molecule type" value="Genomic_DNA"/>
</dbReference>
<dbReference type="SUPFAM" id="SSF56091">
    <property type="entry name" value="DNA ligase/mRNA capping enzyme, catalytic domain"/>
    <property type="match status" value="1"/>
</dbReference>
<dbReference type="AlphaFoldDB" id="A0A485AMM5"/>
<dbReference type="EC" id="6.5.1.2" evidence="4"/>
<dbReference type="Proteomes" id="UP000401081">
    <property type="component" value="Unassembled WGS sequence"/>
</dbReference>